<sequence>MLSSMPAASMLDREVYLYAEVDRLVGLNAGTARRWINGYRRSGRSYDPILRESARDTEWVTWGELVETRILAEYREQDVPTPRLRAAVDSLRQLYRVRYPLAYLRPYLTVQYRDLTMPAEVADIDAFEPRRPYDETAADESRMVVRTRQMLLGAAGKSVIDHATLADDDAGEKFVAELTPDLEFPGIIISPGRFSGQPTFVGRRVSVATIAGMALNGDRPEDLAADYGLSLAQVRAAITYAEKHRLAAA</sequence>
<dbReference type="EMBL" id="LZKG01000142">
    <property type="protein sequence ID" value="OBI25918.1"/>
    <property type="molecule type" value="Genomic_DNA"/>
</dbReference>
<dbReference type="AlphaFoldDB" id="A0A1A2XL72"/>
<dbReference type="InterPro" id="IPR036388">
    <property type="entry name" value="WH-like_DNA-bd_sf"/>
</dbReference>
<dbReference type="Pfam" id="PF04255">
    <property type="entry name" value="DUF433"/>
    <property type="match status" value="1"/>
</dbReference>
<evidence type="ECO:0008006" key="3">
    <source>
        <dbReference type="Google" id="ProtNLM"/>
    </source>
</evidence>
<accession>A0A1A2XL72</accession>
<comment type="caution">
    <text evidence="1">The sequence shown here is derived from an EMBL/GenBank/DDBJ whole genome shotgun (WGS) entry which is preliminary data.</text>
</comment>
<name>A0A1A2XL72_MYCSD</name>
<evidence type="ECO:0000313" key="1">
    <source>
        <dbReference type="EMBL" id="OBI25918.1"/>
    </source>
</evidence>
<evidence type="ECO:0000313" key="2">
    <source>
        <dbReference type="Proteomes" id="UP000093943"/>
    </source>
</evidence>
<reference evidence="2" key="1">
    <citation type="submission" date="2016-06" db="EMBL/GenBank/DDBJ databases">
        <authorList>
            <person name="Sutton G."/>
            <person name="Brinkac L."/>
            <person name="Sanka R."/>
            <person name="Adams M."/>
            <person name="Lau E."/>
            <person name="Sam S."/>
            <person name="Sreng N."/>
            <person name="Him V."/>
            <person name="Kerleguer A."/>
            <person name="Cheng S."/>
        </authorList>
    </citation>
    <scope>NUCLEOTIDE SEQUENCE [LARGE SCALE GENOMIC DNA]</scope>
    <source>
        <strain evidence="2">E1876</strain>
    </source>
</reference>
<dbReference type="SUPFAM" id="SSF46689">
    <property type="entry name" value="Homeodomain-like"/>
    <property type="match status" value="1"/>
</dbReference>
<dbReference type="InterPro" id="IPR009057">
    <property type="entry name" value="Homeodomain-like_sf"/>
</dbReference>
<dbReference type="Proteomes" id="UP000093943">
    <property type="component" value="Unassembled WGS sequence"/>
</dbReference>
<gene>
    <name evidence="1" type="ORF">A5710_07840</name>
</gene>
<protein>
    <recommendedName>
        <fullName evidence="3">DUF433 domain-containing protein</fullName>
    </recommendedName>
</protein>
<dbReference type="OrthoDB" id="3699668at2"/>
<proteinExistence type="predicted"/>
<organism evidence="1 2">
    <name type="scientific">Mycolicibacter sinensis (strain JDM601)</name>
    <name type="common">Mycobacterium sinense</name>
    <dbReference type="NCBI Taxonomy" id="875328"/>
    <lineage>
        <taxon>Bacteria</taxon>
        <taxon>Bacillati</taxon>
        <taxon>Actinomycetota</taxon>
        <taxon>Actinomycetes</taxon>
        <taxon>Mycobacteriales</taxon>
        <taxon>Mycobacteriaceae</taxon>
        <taxon>Mycolicibacter</taxon>
    </lineage>
</organism>
<dbReference type="RefSeq" id="WP_064920992.1">
    <property type="nucleotide sequence ID" value="NZ_LZJK01000050.1"/>
</dbReference>
<dbReference type="InterPro" id="IPR007367">
    <property type="entry name" value="DUF433"/>
</dbReference>
<dbReference type="Gene3D" id="1.10.10.10">
    <property type="entry name" value="Winged helix-like DNA-binding domain superfamily/Winged helix DNA-binding domain"/>
    <property type="match status" value="1"/>
</dbReference>